<evidence type="ECO:0000256" key="1">
    <source>
        <dbReference type="ARBA" id="ARBA00002752"/>
    </source>
</evidence>
<comment type="cofactor">
    <cofactor evidence="7">
        <name>Fe(2+)</name>
        <dbReference type="ChEBI" id="CHEBI:29033"/>
    </cofactor>
    <text evidence="7">Binds 2 Fe(2+) ions per subunit.</text>
</comment>
<organism evidence="8 9">
    <name type="scientific">Alkalisalibacterium limincola</name>
    <dbReference type="NCBI Taxonomy" id="2699169"/>
    <lineage>
        <taxon>Bacteria</taxon>
        <taxon>Pseudomonadati</taxon>
        <taxon>Pseudomonadota</taxon>
        <taxon>Gammaproteobacteria</taxon>
        <taxon>Lysobacterales</taxon>
        <taxon>Lysobacteraceae</taxon>
        <taxon>Alkalisalibacterium</taxon>
    </lineage>
</organism>
<dbReference type="AlphaFoldDB" id="A0A5C8KVP2"/>
<comment type="function">
    <text evidence="1 7">Catalyzes the oxidative ring opening of 3-hydroxyanthranilate to 2-amino-3-carboxymuconate semialdehyde, which spontaneously cyclizes to quinolinate.</text>
</comment>
<dbReference type="InterPro" id="IPR014710">
    <property type="entry name" value="RmlC-like_jellyroll"/>
</dbReference>
<dbReference type="UniPathway" id="UPA00253">
    <property type="reaction ID" value="UER00330"/>
</dbReference>
<reference evidence="8 9" key="1">
    <citation type="submission" date="2019-08" db="EMBL/GenBank/DDBJ databases">
        <authorList>
            <person name="Karlyshev A.V."/>
        </authorList>
    </citation>
    <scope>NUCLEOTIDE SEQUENCE [LARGE SCALE GENOMIC DNA]</scope>
    <source>
        <strain evidence="8 9">Alg18-2.2</strain>
    </source>
</reference>
<evidence type="ECO:0000256" key="3">
    <source>
        <dbReference type="ARBA" id="ARBA00022723"/>
    </source>
</evidence>
<evidence type="ECO:0000256" key="6">
    <source>
        <dbReference type="ARBA" id="ARBA00023004"/>
    </source>
</evidence>
<dbReference type="GO" id="GO:0000334">
    <property type="term" value="F:3-hydroxyanthranilate 3,4-dioxygenase activity"/>
    <property type="evidence" value="ECO:0007669"/>
    <property type="project" value="UniProtKB-UniRule"/>
</dbReference>
<evidence type="ECO:0000256" key="7">
    <source>
        <dbReference type="HAMAP-Rule" id="MF_00825"/>
    </source>
</evidence>
<feature type="binding site" evidence="7">
    <location>
        <position position="54"/>
    </location>
    <ligand>
        <name>Fe cation</name>
        <dbReference type="ChEBI" id="CHEBI:24875"/>
        <label>1</label>
        <note>catalytic</note>
    </ligand>
</feature>
<keyword evidence="6 7" id="KW-0408">Iron</keyword>
<keyword evidence="9" id="KW-1185">Reference proteome</keyword>
<dbReference type="GO" id="GO:0006569">
    <property type="term" value="P:L-tryptophan catabolic process"/>
    <property type="evidence" value="ECO:0007669"/>
    <property type="project" value="UniProtKB-UniRule"/>
</dbReference>
<name>A0A5C8KVP2_9GAMM</name>
<keyword evidence="3 7" id="KW-0479">Metal-binding</keyword>
<feature type="binding site" evidence="7">
    <location>
        <position position="106"/>
    </location>
    <ligand>
        <name>substrate</name>
    </ligand>
</feature>
<dbReference type="GO" id="GO:0019805">
    <property type="term" value="P:quinolinate biosynthetic process"/>
    <property type="evidence" value="ECO:0007669"/>
    <property type="project" value="UniProtKB-UniRule"/>
</dbReference>
<dbReference type="OrthoDB" id="5002379at2"/>
<dbReference type="Gene3D" id="2.60.120.10">
    <property type="entry name" value="Jelly Rolls"/>
    <property type="match status" value="1"/>
</dbReference>
<evidence type="ECO:0000256" key="5">
    <source>
        <dbReference type="ARBA" id="ARBA00023002"/>
    </source>
</evidence>
<feature type="binding site" evidence="7">
    <location>
        <position position="44"/>
    </location>
    <ligand>
        <name>O2</name>
        <dbReference type="ChEBI" id="CHEBI:15379"/>
    </ligand>
</feature>
<dbReference type="EMBL" id="VRTS01000003">
    <property type="protein sequence ID" value="TXK64390.1"/>
    <property type="molecule type" value="Genomic_DNA"/>
</dbReference>
<dbReference type="PANTHER" id="PTHR15497">
    <property type="entry name" value="3-HYDROXYANTHRANILATE 3,4-DIOXYGENASE"/>
    <property type="match status" value="1"/>
</dbReference>
<dbReference type="NCBIfam" id="TIGR03037">
    <property type="entry name" value="anthran_nbaC"/>
    <property type="match status" value="1"/>
</dbReference>
<comment type="catalytic activity">
    <reaction evidence="7">
        <text>3-hydroxyanthranilate + O2 = (2Z,4Z)-2-amino-3-carboxymuconate 6-semialdehyde</text>
        <dbReference type="Rhea" id="RHEA:17953"/>
        <dbReference type="ChEBI" id="CHEBI:15379"/>
        <dbReference type="ChEBI" id="CHEBI:36559"/>
        <dbReference type="ChEBI" id="CHEBI:77612"/>
        <dbReference type="EC" id="1.13.11.6"/>
    </reaction>
</comment>
<gene>
    <name evidence="7" type="primary">nbaC</name>
    <name evidence="8" type="ORF">FU658_05695</name>
</gene>
<evidence type="ECO:0000313" key="9">
    <source>
        <dbReference type="Proteomes" id="UP000321248"/>
    </source>
</evidence>
<evidence type="ECO:0000256" key="2">
    <source>
        <dbReference type="ARBA" id="ARBA00022642"/>
    </source>
</evidence>
<feature type="binding site" evidence="7">
    <location>
        <position position="48"/>
    </location>
    <ligand>
        <name>Fe cation</name>
        <dbReference type="ChEBI" id="CHEBI:24875"/>
        <label>1</label>
        <note>catalytic</note>
    </ligand>
</feature>
<dbReference type="PANTHER" id="PTHR15497:SF1">
    <property type="entry name" value="3-HYDROXYANTHRANILATE 3,4-DIOXYGENASE"/>
    <property type="match status" value="1"/>
</dbReference>
<dbReference type="Pfam" id="PF06052">
    <property type="entry name" value="3-HAO"/>
    <property type="match status" value="1"/>
</dbReference>
<dbReference type="InterPro" id="IPR010329">
    <property type="entry name" value="3hydroanth_dOase"/>
</dbReference>
<dbReference type="SUPFAM" id="SSF51182">
    <property type="entry name" value="RmlC-like cupins"/>
    <property type="match status" value="1"/>
</dbReference>
<dbReference type="GO" id="GO:0043420">
    <property type="term" value="P:anthranilate metabolic process"/>
    <property type="evidence" value="ECO:0007669"/>
    <property type="project" value="UniProtKB-UniRule"/>
</dbReference>
<protein>
    <recommendedName>
        <fullName evidence="7">3-hydroxyanthranilate 3,4-dioxygenase</fullName>
        <ecNumber evidence="7">1.13.11.6</ecNumber>
    </recommendedName>
    <alternativeName>
        <fullName evidence="7">3-hydroxyanthranilate oxygenase</fullName>
        <shortName evidence="7">3-HAO</shortName>
    </alternativeName>
    <alternativeName>
        <fullName evidence="7">3-hydroxyanthranilic acid dioxygenase</fullName>
        <shortName evidence="7">HAD</shortName>
    </alternativeName>
</protein>
<dbReference type="RefSeq" id="WP_147891202.1">
    <property type="nucleotide sequence ID" value="NZ_VRTS01000003.1"/>
</dbReference>
<comment type="subunit">
    <text evidence="7">Homodimer.</text>
</comment>
<feature type="binding site" evidence="7">
    <location>
        <position position="54"/>
    </location>
    <ligand>
        <name>substrate</name>
    </ligand>
</feature>
<dbReference type="GO" id="GO:0009435">
    <property type="term" value="P:NAD+ biosynthetic process"/>
    <property type="evidence" value="ECO:0007669"/>
    <property type="project" value="UniProtKB-UniPathway"/>
</dbReference>
<dbReference type="GO" id="GO:0008198">
    <property type="term" value="F:ferrous iron binding"/>
    <property type="evidence" value="ECO:0007669"/>
    <property type="project" value="UniProtKB-UniRule"/>
</dbReference>
<keyword evidence="4 7" id="KW-0223">Dioxygenase</keyword>
<evidence type="ECO:0000256" key="4">
    <source>
        <dbReference type="ARBA" id="ARBA00022964"/>
    </source>
</evidence>
<keyword evidence="5 7" id="KW-0560">Oxidoreductase</keyword>
<keyword evidence="2 7" id="KW-0662">Pyridine nucleotide biosynthesis</keyword>
<feature type="binding site" evidence="7">
    <location>
        <position position="161"/>
    </location>
    <ligand>
        <name>Fe cation</name>
        <dbReference type="ChEBI" id="CHEBI:24875"/>
        <label>2</label>
    </ligand>
</feature>
<dbReference type="NCBIfam" id="NF009763">
    <property type="entry name" value="PRK13264.1"/>
    <property type="match status" value="1"/>
</dbReference>
<feature type="binding site" evidence="7">
    <location>
        <position position="121"/>
    </location>
    <ligand>
        <name>Fe cation</name>
        <dbReference type="ChEBI" id="CHEBI:24875"/>
        <label>2</label>
    </ligand>
</feature>
<comment type="pathway">
    <text evidence="7">Cofactor biosynthesis; NAD(+) biosynthesis; quinolinate from L-kynurenine: step 3/3.</text>
</comment>
<sequence>MLSPPINFQRWIDEHRDLLKPPVGNKCVYDGDFIVMVVGGPNQRTDYHYEEGPEFFYQLEGEMVLKVQEDGVARDIPIRAGEVFYLPPKVPHSPQRAADSVGLVIERRRQPGELDGLMWFCEQCNHLVYEEFFELRDIENDFPPVFDRFYGSRENRTCAQCGHVNPAPARYDA</sequence>
<comment type="similarity">
    <text evidence="7">Belongs to the 3-HAO family.</text>
</comment>
<comment type="caution">
    <text evidence="8">The sequence shown here is derived from an EMBL/GenBank/DDBJ whole genome shotgun (WGS) entry which is preliminary data.</text>
</comment>
<evidence type="ECO:0000313" key="8">
    <source>
        <dbReference type="EMBL" id="TXK64390.1"/>
    </source>
</evidence>
<feature type="binding site" evidence="7">
    <location>
        <position position="158"/>
    </location>
    <ligand>
        <name>Fe cation</name>
        <dbReference type="ChEBI" id="CHEBI:24875"/>
        <label>2</label>
    </ligand>
</feature>
<feature type="binding site" evidence="7">
    <location>
        <position position="96"/>
    </location>
    <ligand>
        <name>substrate</name>
    </ligand>
</feature>
<proteinExistence type="inferred from homology"/>
<accession>A0A5C8KVP2</accession>
<dbReference type="EC" id="1.13.11.6" evidence="7"/>
<dbReference type="InterPro" id="IPR011051">
    <property type="entry name" value="RmlC_Cupin_sf"/>
</dbReference>
<feature type="binding site" evidence="7">
    <location>
        <position position="92"/>
    </location>
    <ligand>
        <name>Fe cation</name>
        <dbReference type="ChEBI" id="CHEBI:24875"/>
        <label>1</label>
        <note>catalytic</note>
    </ligand>
</feature>
<dbReference type="CDD" id="cd06123">
    <property type="entry name" value="cupin_HAO"/>
    <property type="match status" value="1"/>
</dbReference>
<dbReference type="HAMAP" id="MF_00825">
    <property type="entry name" value="3_HAO"/>
    <property type="match status" value="1"/>
</dbReference>
<dbReference type="Proteomes" id="UP000321248">
    <property type="component" value="Unassembled WGS sequence"/>
</dbReference>
<feature type="binding site" evidence="7">
    <location>
        <position position="124"/>
    </location>
    <ligand>
        <name>Fe cation</name>
        <dbReference type="ChEBI" id="CHEBI:24875"/>
        <label>2</label>
    </ligand>
</feature>